<dbReference type="Proteomes" id="UP000326354">
    <property type="component" value="Chromosome"/>
</dbReference>
<evidence type="ECO:0000313" key="1">
    <source>
        <dbReference type="EMBL" id="BBM84578.1"/>
    </source>
</evidence>
<sequence>MNKKNDTPDEKDVFAEKAKEYLDKSSKEMEEQIIDNIWGF</sequence>
<reference evidence="1 2" key="1">
    <citation type="submission" date="2019-08" db="EMBL/GenBank/DDBJ databases">
        <title>Complete genome sequence of Candidatus Uab amorphum.</title>
        <authorList>
            <person name="Shiratori T."/>
            <person name="Suzuki S."/>
            <person name="Kakizawa Y."/>
            <person name="Ishida K."/>
        </authorList>
    </citation>
    <scope>NUCLEOTIDE SEQUENCE [LARGE SCALE GENOMIC DNA]</scope>
    <source>
        <strain evidence="1 2">SRT547</strain>
    </source>
</reference>
<proteinExistence type="predicted"/>
<dbReference type="KEGG" id="uam:UABAM_02939"/>
<organism evidence="1 2">
    <name type="scientific">Uabimicrobium amorphum</name>
    <dbReference type="NCBI Taxonomy" id="2596890"/>
    <lineage>
        <taxon>Bacteria</taxon>
        <taxon>Pseudomonadati</taxon>
        <taxon>Planctomycetota</taxon>
        <taxon>Candidatus Uabimicrobiia</taxon>
        <taxon>Candidatus Uabimicrobiales</taxon>
        <taxon>Candidatus Uabimicrobiaceae</taxon>
        <taxon>Candidatus Uabimicrobium</taxon>
    </lineage>
</organism>
<evidence type="ECO:0000313" key="2">
    <source>
        <dbReference type="Proteomes" id="UP000326354"/>
    </source>
</evidence>
<accession>A0A5S9F3K0</accession>
<dbReference type="AlphaFoldDB" id="A0A5S9F3K0"/>
<dbReference type="RefSeq" id="WP_261343992.1">
    <property type="nucleotide sequence ID" value="NZ_AP019860.1"/>
</dbReference>
<protein>
    <submittedName>
        <fullName evidence="1">Uncharacterized protein</fullName>
    </submittedName>
</protein>
<dbReference type="EMBL" id="AP019860">
    <property type="protein sequence ID" value="BBM84578.1"/>
    <property type="molecule type" value="Genomic_DNA"/>
</dbReference>
<keyword evidence="2" id="KW-1185">Reference proteome</keyword>
<name>A0A5S9F3K0_UABAM</name>
<gene>
    <name evidence="1" type="ORF">UABAM_02939</name>
</gene>